<evidence type="ECO:0000259" key="5">
    <source>
        <dbReference type="Pfam" id="PF01425"/>
    </source>
</evidence>
<dbReference type="SUPFAM" id="SSF75304">
    <property type="entry name" value="Amidase signature (AS) enzymes"/>
    <property type="match status" value="1"/>
</dbReference>
<feature type="active site" description="Charge relay system" evidence="3">
    <location>
        <position position="215"/>
    </location>
</feature>
<feature type="domain" description="Amidase" evidence="5">
    <location>
        <begin position="83"/>
        <end position="538"/>
    </location>
</feature>
<proteinExistence type="inferred from homology"/>
<dbReference type="InterPro" id="IPR036928">
    <property type="entry name" value="AS_sf"/>
</dbReference>
<gene>
    <name evidence="6" type="ORF">B0T10DRAFT_497703</name>
</gene>
<dbReference type="Proteomes" id="UP000777438">
    <property type="component" value="Unassembled WGS sequence"/>
</dbReference>
<dbReference type="Pfam" id="PF01425">
    <property type="entry name" value="Amidase"/>
    <property type="match status" value="1"/>
</dbReference>
<evidence type="ECO:0000256" key="2">
    <source>
        <dbReference type="ARBA" id="ARBA00022801"/>
    </source>
</evidence>
<feature type="binding site" evidence="4">
    <location>
        <position position="215"/>
    </location>
    <ligand>
        <name>substrate</name>
    </ligand>
</feature>
<dbReference type="Gene3D" id="3.90.1300.10">
    <property type="entry name" value="Amidase signature (AS) domain"/>
    <property type="match status" value="1"/>
</dbReference>
<feature type="active site" description="Charge relay system" evidence="3">
    <location>
        <position position="139"/>
    </location>
</feature>
<keyword evidence="2" id="KW-0378">Hydrolase</keyword>
<reference evidence="6 7" key="1">
    <citation type="journal article" date="2021" name="Nat. Commun.">
        <title>Genetic determinants of endophytism in the Arabidopsis root mycobiome.</title>
        <authorList>
            <person name="Mesny F."/>
            <person name="Miyauchi S."/>
            <person name="Thiergart T."/>
            <person name="Pickel B."/>
            <person name="Atanasova L."/>
            <person name="Karlsson M."/>
            <person name="Huettel B."/>
            <person name="Barry K.W."/>
            <person name="Haridas S."/>
            <person name="Chen C."/>
            <person name="Bauer D."/>
            <person name="Andreopoulos W."/>
            <person name="Pangilinan J."/>
            <person name="LaButti K."/>
            <person name="Riley R."/>
            <person name="Lipzen A."/>
            <person name="Clum A."/>
            <person name="Drula E."/>
            <person name="Henrissat B."/>
            <person name="Kohler A."/>
            <person name="Grigoriev I.V."/>
            <person name="Martin F.M."/>
            <person name="Hacquard S."/>
        </authorList>
    </citation>
    <scope>NUCLEOTIDE SEQUENCE [LARGE SCALE GENOMIC DNA]</scope>
    <source>
        <strain evidence="6 7">MPI-CAGE-CH-0241</strain>
    </source>
</reference>
<feature type="binding site" evidence="4">
    <location>
        <begin position="236"/>
        <end position="239"/>
    </location>
    <ligand>
        <name>substrate</name>
    </ligand>
</feature>
<dbReference type="InterPro" id="IPR023631">
    <property type="entry name" value="Amidase_dom"/>
</dbReference>
<comment type="similarity">
    <text evidence="1">Belongs to the amidase family.</text>
</comment>
<name>A0A9P8VUF9_9HYPO</name>
<keyword evidence="7" id="KW-1185">Reference proteome</keyword>
<dbReference type="PIRSF" id="PIRSF001221">
    <property type="entry name" value="Amidase_fungi"/>
    <property type="match status" value="1"/>
</dbReference>
<evidence type="ECO:0000256" key="3">
    <source>
        <dbReference type="PIRSR" id="PIRSR001221-1"/>
    </source>
</evidence>
<sequence>MAEAKSWQEYAAAHREVQKSAIPLKWTFDADRLDQLRGDGRLIEGDVVRKSGLLTETELTLTENYTASDLLDKLSNQKLTSEEVTEAFCKRAALAQQLTSCLTEIFFEDGLERARWLDKQLKETGKPVGPLHGLPISLKDSYVVSGKHATVGYIEFLKRPVPTTNSPLVDILLEAGAVLYCKTNLPQTMMTADSENNIFGRALNPHNTKLTAGGSTGGEGALIAFRGSVLGVGSDIAGSIRIPSLCCGIYGFKPTADRVPFGGQSEYPFPTTHLPGVIPAGGPMATSVDDLSLFMKTVINKRPWKYDVTAMDIPWRAVESSGSEQLVIGVPAEDPDYPLHPPVRRALESAADALEKAGHKVVRLPADASRSAGFGSRIAFQYFGMVGPDPEAIGKEVGEPLVASVARLVHPFTKAPFPVSPEYDVPRQLSELNDVRDAYSDAWRQTWIENNLDVVLAPGAAHTASPHDTYGNPVYTLMWNTLNYPAGIIPYGNASKDKDPESQEAIADFDPDYEPEVFHGAPCALQVIAPRFRDEECLNAMRIIDRDIRLDKVVPHI</sequence>
<dbReference type="OrthoDB" id="6428749at2759"/>
<dbReference type="AlphaFoldDB" id="A0A9P8VUF9"/>
<dbReference type="EMBL" id="JAGPYM010000034">
    <property type="protein sequence ID" value="KAH6876543.1"/>
    <property type="molecule type" value="Genomic_DNA"/>
</dbReference>
<accession>A0A9P8VUF9</accession>
<protein>
    <submittedName>
        <fullName evidence="6">Amidase signature domain-containing protein</fullName>
    </submittedName>
</protein>
<feature type="binding site" evidence="4">
    <location>
        <position position="189"/>
    </location>
    <ligand>
        <name>substrate</name>
    </ligand>
</feature>
<dbReference type="PANTHER" id="PTHR46072:SF3">
    <property type="entry name" value="AMIDASE"/>
    <property type="match status" value="1"/>
</dbReference>
<comment type="caution">
    <text evidence="6">The sequence shown here is derived from an EMBL/GenBank/DDBJ whole genome shotgun (WGS) entry which is preliminary data.</text>
</comment>
<organism evidence="6 7">
    <name type="scientific">Thelonectria olida</name>
    <dbReference type="NCBI Taxonomy" id="1576542"/>
    <lineage>
        <taxon>Eukaryota</taxon>
        <taxon>Fungi</taxon>
        <taxon>Dikarya</taxon>
        <taxon>Ascomycota</taxon>
        <taxon>Pezizomycotina</taxon>
        <taxon>Sordariomycetes</taxon>
        <taxon>Hypocreomycetidae</taxon>
        <taxon>Hypocreales</taxon>
        <taxon>Nectriaceae</taxon>
        <taxon>Thelonectria</taxon>
    </lineage>
</organism>
<evidence type="ECO:0000313" key="6">
    <source>
        <dbReference type="EMBL" id="KAH6876543.1"/>
    </source>
</evidence>
<dbReference type="GO" id="GO:0016787">
    <property type="term" value="F:hydrolase activity"/>
    <property type="evidence" value="ECO:0007669"/>
    <property type="project" value="UniProtKB-KW"/>
</dbReference>
<evidence type="ECO:0000313" key="7">
    <source>
        <dbReference type="Proteomes" id="UP000777438"/>
    </source>
</evidence>
<evidence type="ECO:0000256" key="4">
    <source>
        <dbReference type="PIRSR" id="PIRSR001221-2"/>
    </source>
</evidence>
<dbReference type="PANTHER" id="PTHR46072">
    <property type="entry name" value="AMIDASE-RELATED-RELATED"/>
    <property type="match status" value="1"/>
</dbReference>
<evidence type="ECO:0000256" key="1">
    <source>
        <dbReference type="ARBA" id="ARBA00009199"/>
    </source>
</evidence>
<feature type="active site" description="Acyl-ester intermediate" evidence="3">
    <location>
        <position position="239"/>
    </location>
</feature>